<dbReference type="NCBIfam" id="TIGR01726">
    <property type="entry name" value="HEQRo_perm_3TM"/>
    <property type="match status" value="1"/>
</dbReference>
<protein>
    <submittedName>
        <fullName evidence="9">L-cystine transport system permease protein</fullName>
    </submittedName>
</protein>
<keyword evidence="3" id="KW-1003">Cell membrane</keyword>
<gene>
    <name evidence="9" type="ORF">SAMN02745217_00182</name>
</gene>
<evidence type="ECO:0000313" key="9">
    <source>
        <dbReference type="EMBL" id="SHO43318.1"/>
    </source>
</evidence>
<keyword evidence="2 7" id="KW-0813">Transport</keyword>
<dbReference type="PANTHER" id="PTHR30614:SF45">
    <property type="entry name" value="L-CYSTINE TRANSPORT SYSTEM PERMEASE PROTEIN TCYL"/>
    <property type="match status" value="1"/>
</dbReference>
<comment type="subcellular location">
    <subcellularLocation>
        <location evidence="1 7">Cell membrane</location>
        <topology evidence="1 7">Multi-pass membrane protein</topology>
    </subcellularLocation>
</comment>
<proteinExistence type="inferred from homology"/>
<dbReference type="InterPro" id="IPR043429">
    <property type="entry name" value="ArtM/GltK/GlnP/TcyL/YhdX-like"/>
</dbReference>
<feature type="transmembrane region" description="Helical" evidence="7">
    <location>
        <begin position="62"/>
        <end position="82"/>
    </location>
</feature>
<feature type="domain" description="ABC transmembrane type-1" evidence="8">
    <location>
        <begin position="19"/>
        <end position="222"/>
    </location>
</feature>
<organism evidence="9 10">
    <name type="scientific">Anaerocolumna xylanovorans DSM 12503</name>
    <dbReference type="NCBI Taxonomy" id="1121345"/>
    <lineage>
        <taxon>Bacteria</taxon>
        <taxon>Bacillati</taxon>
        <taxon>Bacillota</taxon>
        <taxon>Clostridia</taxon>
        <taxon>Lachnospirales</taxon>
        <taxon>Lachnospiraceae</taxon>
        <taxon>Anaerocolumna</taxon>
    </lineage>
</organism>
<dbReference type="AlphaFoldDB" id="A0A1M7XWY0"/>
<evidence type="ECO:0000256" key="3">
    <source>
        <dbReference type="ARBA" id="ARBA00022475"/>
    </source>
</evidence>
<name>A0A1M7XWY0_9FIRM</name>
<reference evidence="9 10" key="1">
    <citation type="submission" date="2016-12" db="EMBL/GenBank/DDBJ databases">
        <authorList>
            <person name="Song W.-J."/>
            <person name="Kurnit D.M."/>
        </authorList>
    </citation>
    <scope>NUCLEOTIDE SEQUENCE [LARGE SCALE GENOMIC DNA]</scope>
    <source>
        <strain evidence="9 10">DSM 12503</strain>
    </source>
</reference>
<feature type="transmembrane region" description="Helical" evidence="7">
    <location>
        <begin position="25"/>
        <end position="50"/>
    </location>
</feature>
<dbReference type="Pfam" id="PF00528">
    <property type="entry name" value="BPD_transp_1"/>
    <property type="match status" value="1"/>
</dbReference>
<dbReference type="OrthoDB" id="9787841at2"/>
<evidence type="ECO:0000256" key="5">
    <source>
        <dbReference type="ARBA" id="ARBA00022989"/>
    </source>
</evidence>
<feature type="transmembrane region" description="Helical" evidence="7">
    <location>
        <begin position="204"/>
        <end position="225"/>
    </location>
</feature>
<dbReference type="SUPFAM" id="SSF161098">
    <property type="entry name" value="MetI-like"/>
    <property type="match status" value="1"/>
</dbReference>
<evidence type="ECO:0000256" key="4">
    <source>
        <dbReference type="ARBA" id="ARBA00022692"/>
    </source>
</evidence>
<dbReference type="STRING" id="1121345.SAMN02745217_00182"/>
<evidence type="ECO:0000256" key="7">
    <source>
        <dbReference type="RuleBase" id="RU363032"/>
    </source>
</evidence>
<dbReference type="RefSeq" id="WP_073586937.1">
    <property type="nucleotide sequence ID" value="NZ_FRFD01000003.1"/>
</dbReference>
<keyword evidence="6 7" id="KW-0472">Membrane</keyword>
<evidence type="ECO:0000256" key="6">
    <source>
        <dbReference type="ARBA" id="ARBA00023136"/>
    </source>
</evidence>
<dbReference type="GO" id="GO:0006865">
    <property type="term" value="P:amino acid transport"/>
    <property type="evidence" value="ECO:0007669"/>
    <property type="project" value="TreeGrafter"/>
</dbReference>
<dbReference type="EMBL" id="FRFD01000003">
    <property type="protein sequence ID" value="SHO43318.1"/>
    <property type="molecule type" value="Genomic_DNA"/>
</dbReference>
<evidence type="ECO:0000256" key="1">
    <source>
        <dbReference type="ARBA" id="ARBA00004651"/>
    </source>
</evidence>
<evidence type="ECO:0000313" key="10">
    <source>
        <dbReference type="Proteomes" id="UP000184612"/>
    </source>
</evidence>
<dbReference type="InterPro" id="IPR000515">
    <property type="entry name" value="MetI-like"/>
</dbReference>
<dbReference type="Gene3D" id="1.10.3720.10">
    <property type="entry name" value="MetI-like"/>
    <property type="match status" value="1"/>
</dbReference>
<keyword evidence="5 7" id="KW-1133">Transmembrane helix</keyword>
<keyword evidence="4 7" id="KW-0812">Transmembrane</keyword>
<dbReference type="InterPro" id="IPR010065">
    <property type="entry name" value="AA_ABC_transptr_permease_3TM"/>
</dbReference>
<feature type="transmembrane region" description="Helical" evidence="7">
    <location>
        <begin position="102"/>
        <end position="126"/>
    </location>
</feature>
<dbReference type="PANTHER" id="PTHR30614">
    <property type="entry name" value="MEMBRANE COMPONENT OF AMINO ACID ABC TRANSPORTER"/>
    <property type="match status" value="1"/>
</dbReference>
<evidence type="ECO:0000256" key="2">
    <source>
        <dbReference type="ARBA" id="ARBA00022448"/>
    </source>
</evidence>
<dbReference type="PROSITE" id="PS50928">
    <property type="entry name" value="ABC_TM1"/>
    <property type="match status" value="1"/>
</dbReference>
<sequence>MGNIDYFSFQRVAEYFPQLLSRLHITLIITVLSLVIGLLLGTLIAAVRLFNIPVLKQITTVYISFIRGVPINIQLFIVYFGLPALLNPVFLRFNIDLNMLDAFSFVVATYAFNSAAFLSVVVTAAIQGVDKGQLEGARSIGMTRGQMFMRVVFPQAFHIAIPEFGNTVISTLKDTSLAFTVGVVDMVGVISSIAARTRHSLEGYVGAAIIYFAFCIVLEKGFSALEKKLQVYK</sequence>
<dbReference type="GO" id="GO:0022857">
    <property type="term" value="F:transmembrane transporter activity"/>
    <property type="evidence" value="ECO:0007669"/>
    <property type="project" value="InterPro"/>
</dbReference>
<accession>A0A1M7XWY0</accession>
<keyword evidence="10" id="KW-1185">Reference proteome</keyword>
<dbReference type="Proteomes" id="UP000184612">
    <property type="component" value="Unassembled WGS sequence"/>
</dbReference>
<dbReference type="CDD" id="cd06261">
    <property type="entry name" value="TM_PBP2"/>
    <property type="match status" value="1"/>
</dbReference>
<comment type="similarity">
    <text evidence="7">Belongs to the binding-protein-dependent transport system permease family.</text>
</comment>
<dbReference type="InterPro" id="IPR035906">
    <property type="entry name" value="MetI-like_sf"/>
</dbReference>
<evidence type="ECO:0000259" key="8">
    <source>
        <dbReference type="PROSITE" id="PS50928"/>
    </source>
</evidence>
<dbReference type="GO" id="GO:0043190">
    <property type="term" value="C:ATP-binding cassette (ABC) transporter complex"/>
    <property type="evidence" value="ECO:0007669"/>
    <property type="project" value="InterPro"/>
</dbReference>